<reference evidence="2" key="3">
    <citation type="submission" date="2020-02" db="EMBL/GenBank/DDBJ databases">
        <authorList>
            <person name="Sarangi A.N."/>
            <person name="Ghosh S."/>
            <person name="Mukherjee M."/>
            <person name="Tripathy S."/>
        </authorList>
    </citation>
    <scope>NUCLEOTIDE SEQUENCE</scope>
    <source>
        <strain evidence="2">BDU141951</strain>
    </source>
</reference>
<dbReference type="EMBL" id="JTHE02000003">
    <property type="protein sequence ID" value="NEV70250.1"/>
    <property type="molecule type" value="Genomic_DNA"/>
</dbReference>
<protein>
    <submittedName>
        <fullName evidence="2">Uncharacterized protein</fullName>
    </submittedName>
</protein>
<reference evidence="2" key="2">
    <citation type="journal article" date="2015" name="Genome Announc.">
        <title>Draft Genome Sequence of Filamentous Marine Cyanobacterium Lyngbya confervoides Strain BDU141951.</title>
        <authorList>
            <person name="Chandrababunaidu M.M."/>
            <person name="Sen D."/>
            <person name="Tripathy S."/>
        </authorList>
    </citation>
    <scope>NUCLEOTIDE SEQUENCE</scope>
    <source>
        <strain evidence="2">BDU141951</strain>
    </source>
</reference>
<organism evidence="2">
    <name type="scientific">Lyngbya confervoides BDU141951</name>
    <dbReference type="NCBI Taxonomy" id="1574623"/>
    <lineage>
        <taxon>Bacteria</taxon>
        <taxon>Bacillati</taxon>
        <taxon>Cyanobacteriota</taxon>
        <taxon>Cyanophyceae</taxon>
        <taxon>Oscillatoriophycideae</taxon>
        <taxon>Oscillatoriales</taxon>
        <taxon>Microcoleaceae</taxon>
        <taxon>Lyngbya</taxon>
    </lineage>
</organism>
<accession>A0A8T6QXE6</accession>
<gene>
    <name evidence="2" type="ORF">QQ91_024485</name>
</gene>
<dbReference type="AlphaFoldDB" id="A0A8T6QXE6"/>
<proteinExistence type="predicted"/>
<feature type="region of interest" description="Disordered" evidence="1">
    <location>
        <begin position="1"/>
        <end position="49"/>
    </location>
</feature>
<evidence type="ECO:0000256" key="1">
    <source>
        <dbReference type="SAM" id="MobiDB-lite"/>
    </source>
</evidence>
<reference evidence="2" key="1">
    <citation type="submission" date="2014-11" db="EMBL/GenBank/DDBJ databases">
        <authorList>
            <person name="Malar M.C."/>
            <person name="Sen D."/>
            <person name="Tripathy S."/>
        </authorList>
    </citation>
    <scope>NUCLEOTIDE SEQUENCE</scope>
    <source>
        <strain evidence="2">BDU141951</strain>
    </source>
</reference>
<comment type="caution">
    <text evidence="2">The sequence shown here is derived from an EMBL/GenBank/DDBJ whole genome shotgun (WGS) entry which is preliminary data.</text>
</comment>
<sequence>MGQAKSAIATQNLTDRPPPRSGPQSANNDKTAASNQAIASSGMQLIQLI</sequence>
<evidence type="ECO:0000313" key="2">
    <source>
        <dbReference type="EMBL" id="NEV70250.1"/>
    </source>
</evidence>
<name>A0A8T6QXE6_9CYAN</name>
<feature type="compositionally biased region" description="Polar residues" evidence="1">
    <location>
        <begin position="22"/>
        <end position="49"/>
    </location>
</feature>